<gene>
    <name evidence="1" type="ORF">J6377_10150</name>
</gene>
<dbReference type="EMBL" id="JAGGCK010000014">
    <property type="protein sequence ID" value="MBO8016141.1"/>
    <property type="molecule type" value="Genomic_DNA"/>
</dbReference>
<dbReference type="Proteomes" id="UP000670463">
    <property type="component" value="Unassembled WGS sequence"/>
</dbReference>
<accession>A0AAW4K3F6</accession>
<protein>
    <submittedName>
        <fullName evidence="1">Integrase core domain-containing protein</fullName>
    </submittedName>
</protein>
<organism evidence="1 2">
    <name type="scientific">Leptospira interrogans serovar Icterohaemorrhagiae</name>
    <dbReference type="NCBI Taxonomy" id="90062"/>
    <lineage>
        <taxon>Bacteria</taxon>
        <taxon>Pseudomonadati</taxon>
        <taxon>Spirochaetota</taxon>
        <taxon>Spirochaetia</taxon>
        <taxon>Leptospirales</taxon>
        <taxon>Leptospiraceae</taxon>
        <taxon>Leptospira</taxon>
    </lineage>
</organism>
<reference evidence="1" key="1">
    <citation type="submission" date="2021-03" db="EMBL/GenBank/DDBJ databases">
        <title>Comparative genomic analysis of European sttrains of Leptospira interrogans serovars Copenhageni and Icterohaemorrhagiae.</title>
        <authorList>
            <person name="Arent Z."/>
            <person name="Gurgul A."/>
            <person name="Jasielczuk I."/>
            <person name="Pardyak L."/>
        </authorList>
    </citation>
    <scope>NUCLEOTIDE SEQUENCE</scope>
    <source>
        <strain evidence="1">X240</strain>
    </source>
</reference>
<evidence type="ECO:0000313" key="2">
    <source>
        <dbReference type="Proteomes" id="UP000670463"/>
    </source>
</evidence>
<evidence type="ECO:0000313" key="1">
    <source>
        <dbReference type="EMBL" id="MBO8016141.1"/>
    </source>
</evidence>
<name>A0AAW4K3F6_LEPIR</name>
<dbReference type="AlphaFoldDB" id="A0AAW4K3F6"/>
<sequence length="30" mass="3673">MEEWRIFYNSERSHSSLEGLTPKEYLRRSA</sequence>
<proteinExistence type="predicted"/>
<comment type="caution">
    <text evidence="1">The sequence shown here is derived from an EMBL/GenBank/DDBJ whole genome shotgun (WGS) entry which is preliminary data.</text>
</comment>